<dbReference type="InterPro" id="IPR002481">
    <property type="entry name" value="FUR"/>
</dbReference>
<evidence type="ECO:0008006" key="8">
    <source>
        <dbReference type="Google" id="ProtNLM"/>
    </source>
</evidence>
<dbReference type="GO" id="GO:0008270">
    <property type="term" value="F:zinc ion binding"/>
    <property type="evidence" value="ECO:0007669"/>
    <property type="project" value="TreeGrafter"/>
</dbReference>
<keyword evidence="3" id="KW-0862">Zinc</keyword>
<keyword evidence="4" id="KW-0805">Transcription regulation</keyword>
<dbReference type="GO" id="GO:0045892">
    <property type="term" value="P:negative regulation of DNA-templated transcription"/>
    <property type="evidence" value="ECO:0007669"/>
    <property type="project" value="TreeGrafter"/>
</dbReference>
<dbReference type="GO" id="GO:0000976">
    <property type="term" value="F:transcription cis-regulatory region binding"/>
    <property type="evidence" value="ECO:0007669"/>
    <property type="project" value="TreeGrafter"/>
</dbReference>
<name>A0A3B1C346_9ZZZZ</name>
<keyword evidence="5" id="KW-0238">DNA-binding</keyword>
<dbReference type="AlphaFoldDB" id="A0A3B1C346"/>
<evidence type="ECO:0000256" key="1">
    <source>
        <dbReference type="ARBA" id="ARBA00007957"/>
    </source>
</evidence>
<dbReference type="Gene3D" id="1.10.10.10">
    <property type="entry name" value="Winged helix-like DNA-binding domain superfamily/Winged helix DNA-binding domain"/>
    <property type="match status" value="1"/>
</dbReference>
<organism evidence="7">
    <name type="scientific">hydrothermal vent metagenome</name>
    <dbReference type="NCBI Taxonomy" id="652676"/>
    <lineage>
        <taxon>unclassified sequences</taxon>
        <taxon>metagenomes</taxon>
        <taxon>ecological metagenomes</taxon>
    </lineage>
</organism>
<evidence type="ECO:0000313" key="7">
    <source>
        <dbReference type="EMBL" id="VAX24926.1"/>
    </source>
</evidence>
<evidence type="ECO:0000256" key="3">
    <source>
        <dbReference type="ARBA" id="ARBA00022833"/>
    </source>
</evidence>
<dbReference type="PANTHER" id="PTHR33202:SF7">
    <property type="entry name" value="FERRIC UPTAKE REGULATION PROTEIN"/>
    <property type="match status" value="1"/>
</dbReference>
<evidence type="ECO:0000256" key="2">
    <source>
        <dbReference type="ARBA" id="ARBA00022491"/>
    </source>
</evidence>
<gene>
    <name evidence="7" type="ORF">MNBD_IGNAVI01-2183</name>
</gene>
<keyword evidence="2" id="KW-0678">Repressor</keyword>
<dbReference type="EMBL" id="UOGD01000286">
    <property type="protein sequence ID" value="VAX24926.1"/>
    <property type="molecule type" value="Genomic_DNA"/>
</dbReference>
<protein>
    <recommendedName>
        <fullName evidence="8">Transcriptional repressor</fullName>
    </recommendedName>
</protein>
<comment type="similarity">
    <text evidence="1">Belongs to the Fur family.</text>
</comment>
<dbReference type="Pfam" id="PF01475">
    <property type="entry name" value="FUR"/>
    <property type="match status" value="1"/>
</dbReference>
<dbReference type="InterPro" id="IPR036388">
    <property type="entry name" value="WH-like_DNA-bd_sf"/>
</dbReference>
<reference evidence="7" key="1">
    <citation type="submission" date="2018-06" db="EMBL/GenBank/DDBJ databases">
        <authorList>
            <person name="Zhirakovskaya E."/>
        </authorList>
    </citation>
    <scope>NUCLEOTIDE SEQUENCE</scope>
</reference>
<dbReference type="CDD" id="cd07153">
    <property type="entry name" value="Fur_like"/>
    <property type="match status" value="1"/>
</dbReference>
<dbReference type="GO" id="GO:0003700">
    <property type="term" value="F:DNA-binding transcription factor activity"/>
    <property type="evidence" value="ECO:0007669"/>
    <property type="project" value="InterPro"/>
</dbReference>
<dbReference type="SUPFAM" id="SSF46785">
    <property type="entry name" value="Winged helix' DNA-binding domain"/>
    <property type="match status" value="1"/>
</dbReference>
<keyword evidence="6" id="KW-0804">Transcription</keyword>
<dbReference type="InterPro" id="IPR043135">
    <property type="entry name" value="Fur_C"/>
</dbReference>
<proteinExistence type="inferred from homology"/>
<sequence>MKVSFDIIKEKLTGCGLKVTPQRIAILEAVYVLNNHPTAENIITYIRKTHPNIATGTVYKVLDTLVESKLIKKIKTEKDIMRYDGILDQHHHLFSSESDRIEDYSDDKLDKLLEEYFKKKKIPGFRVEEIKLHINGKFLKSK</sequence>
<dbReference type="GO" id="GO:1900376">
    <property type="term" value="P:regulation of secondary metabolite biosynthetic process"/>
    <property type="evidence" value="ECO:0007669"/>
    <property type="project" value="TreeGrafter"/>
</dbReference>
<dbReference type="InterPro" id="IPR036390">
    <property type="entry name" value="WH_DNA-bd_sf"/>
</dbReference>
<evidence type="ECO:0000256" key="5">
    <source>
        <dbReference type="ARBA" id="ARBA00023125"/>
    </source>
</evidence>
<dbReference type="PANTHER" id="PTHR33202">
    <property type="entry name" value="ZINC UPTAKE REGULATION PROTEIN"/>
    <property type="match status" value="1"/>
</dbReference>
<evidence type="ECO:0000256" key="6">
    <source>
        <dbReference type="ARBA" id="ARBA00023163"/>
    </source>
</evidence>
<accession>A0A3B1C346</accession>
<evidence type="ECO:0000256" key="4">
    <source>
        <dbReference type="ARBA" id="ARBA00023015"/>
    </source>
</evidence>
<dbReference type="Gene3D" id="3.30.1490.190">
    <property type="match status" value="1"/>
</dbReference>